<comment type="caution">
    <text evidence="2">The sequence shown here is derived from an EMBL/GenBank/DDBJ whole genome shotgun (WGS) entry which is preliminary data.</text>
</comment>
<dbReference type="Gene3D" id="3.30.460.10">
    <property type="entry name" value="Beta Polymerase, domain 2"/>
    <property type="match status" value="1"/>
</dbReference>
<dbReference type="EMBL" id="PCSW01000005">
    <property type="protein sequence ID" value="PIP57975.1"/>
    <property type="molecule type" value="Genomic_DNA"/>
</dbReference>
<dbReference type="InterPro" id="IPR002934">
    <property type="entry name" value="Polymerase_NTP_transf_dom"/>
</dbReference>
<proteinExistence type="predicted"/>
<dbReference type="AlphaFoldDB" id="A0A2H0BJW8"/>
<protein>
    <recommendedName>
        <fullName evidence="1">Polymerase nucleotidyl transferase domain-containing protein</fullName>
    </recommendedName>
</protein>
<dbReference type="Pfam" id="PF01909">
    <property type="entry name" value="NTP_transf_2"/>
    <property type="match status" value="1"/>
</dbReference>
<dbReference type="Proteomes" id="UP000229847">
    <property type="component" value="Unassembled WGS sequence"/>
</dbReference>
<accession>A0A2H0BJW8</accession>
<reference evidence="2 3" key="1">
    <citation type="submission" date="2017-09" db="EMBL/GenBank/DDBJ databases">
        <title>Depth-based differentiation of microbial function through sediment-hosted aquifers and enrichment of novel symbionts in the deep terrestrial subsurface.</title>
        <authorList>
            <person name="Probst A.J."/>
            <person name="Ladd B."/>
            <person name="Jarett J.K."/>
            <person name="Geller-Mcgrath D.E."/>
            <person name="Sieber C.M."/>
            <person name="Emerson J.B."/>
            <person name="Anantharaman K."/>
            <person name="Thomas B.C."/>
            <person name="Malmstrom R."/>
            <person name="Stieglmeier M."/>
            <person name="Klingl A."/>
            <person name="Woyke T."/>
            <person name="Ryan C.M."/>
            <person name="Banfield J.F."/>
        </authorList>
    </citation>
    <scope>NUCLEOTIDE SEQUENCE [LARGE SCALE GENOMIC DNA]</scope>
    <source>
        <strain evidence="2">CG22_combo_CG10-13_8_21_14_all_39_10</strain>
    </source>
</reference>
<gene>
    <name evidence="2" type="ORF">COX03_00190</name>
</gene>
<organism evidence="2 3">
    <name type="scientific">Candidatus Woesebacteria bacterium CG22_combo_CG10-13_8_21_14_all_39_10</name>
    <dbReference type="NCBI Taxonomy" id="1975059"/>
    <lineage>
        <taxon>Bacteria</taxon>
        <taxon>Candidatus Woeseibacteriota</taxon>
    </lineage>
</organism>
<evidence type="ECO:0000313" key="3">
    <source>
        <dbReference type="Proteomes" id="UP000229847"/>
    </source>
</evidence>
<feature type="domain" description="Polymerase nucleotidyl transferase" evidence="1">
    <location>
        <begin position="91"/>
        <end position="143"/>
    </location>
</feature>
<dbReference type="GO" id="GO:0016779">
    <property type="term" value="F:nucleotidyltransferase activity"/>
    <property type="evidence" value="ECO:0007669"/>
    <property type="project" value="InterPro"/>
</dbReference>
<dbReference type="CDD" id="cd05403">
    <property type="entry name" value="NT_KNTase_like"/>
    <property type="match status" value="1"/>
</dbReference>
<name>A0A2H0BJW8_9BACT</name>
<dbReference type="SUPFAM" id="SSF81301">
    <property type="entry name" value="Nucleotidyltransferase"/>
    <property type="match status" value="1"/>
</dbReference>
<sequence length="286" mass="33673">MGLQDNEFLGTSETASILYHDIFDYPLKVKEIIRWRVGKKGLSLFKKTKEVLNKDGLYCLKDKESLLYKRTLRERISNRKTEIAKKNASLLAKLPTVKGVFITGALAMNNAKEESDIDLMIITKRNRLWLTRLTSYLVLRMMNYAVRKPNDKDQKDKLCLNIWLDESALSWGKKDRNIYSAHEIAQVVPIVDKENVHQRFLQKNRWILDYWPSAVRLSSMQYVVRSMQKSILHSTFYVLLSWFNKLAFKLQYLYMKPKITREVVTLHKAIFHPRNWGKEINELLSA</sequence>
<evidence type="ECO:0000259" key="1">
    <source>
        <dbReference type="Pfam" id="PF01909"/>
    </source>
</evidence>
<evidence type="ECO:0000313" key="2">
    <source>
        <dbReference type="EMBL" id="PIP57975.1"/>
    </source>
</evidence>
<dbReference type="InterPro" id="IPR043519">
    <property type="entry name" value="NT_sf"/>
</dbReference>